<reference evidence="2" key="1">
    <citation type="submission" date="2024-07" db="EMBL/GenBank/DDBJ databases">
        <title>Two chromosome-level genome assemblies of Korean endemic species Abeliophyllum distichum and Forsythia ovata (Oleaceae).</title>
        <authorList>
            <person name="Jang H."/>
        </authorList>
    </citation>
    <scope>NUCLEOTIDE SEQUENCE [LARGE SCALE GENOMIC DNA]</scope>
</reference>
<keyword evidence="2" id="KW-1185">Reference proteome</keyword>
<sequence length="272" mass="30610">MAGSGSSSLKTLNSLHVFSMKPSSSSSSSIKMKTLLQTFILSHLYRIARALTKAKAILVEVLKDIQLLHFIEFPLKRNKNKRKLFFGSFRLHYNWCSSHVMPVLQDCSTDNVYYDSTWNSIIPTSEKYDGIDGSELSSYLRWLEEKGHENPSNEIDRLADLFIENCHEKFRLEKQESYRRFQEMMARITSGSDSIHVRHCTCGGLGHHSYTSFGIIQFIKSDRAEFAGPHTNIGFSTAGTSSDLMKETGQALQSKVAAVTSVSLGRKGRIAP</sequence>
<dbReference type="InterPro" id="IPR008480">
    <property type="entry name" value="DUF761_pln"/>
</dbReference>
<protein>
    <submittedName>
        <fullName evidence="1">Uncharacterized protein</fullName>
    </submittedName>
</protein>
<dbReference type="AlphaFoldDB" id="A0ABD1SPS0"/>
<evidence type="ECO:0000313" key="1">
    <source>
        <dbReference type="EMBL" id="KAL2501667.1"/>
    </source>
</evidence>
<organism evidence="1 2">
    <name type="scientific">Forsythia ovata</name>
    <dbReference type="NCBI Taxonomy" id="205694"/>
    <lineage>
        <taxon>Eukaryota</taxon>
        <taxon>Viridiplantae</taxon>
        <taxon>Streptophyta</taxon>
        <taxon>Embryophyta</taxon>
        <taxon>Tracheophyta</taxon>
        <taxon>Spermatophyta</taxon>
        <taxon>Magnoliopsida</taxon>
        <taxon>eudicotyledons</taxon>
        <taxon>Gunneridae</taxon>
        <taxon>Pentapetalae</taxon>
        <taxon>asterids</taxon>
        <taxon>lamiids</taxon>
        <taxon>Lamiales</taxon>
        <taxon>Oleaceae</taxon>
        <taxon>Forsythieae</taxon>
        <taxon>Forsythia</taxon>
    </lineage>
</organism>
<evidence type="ECO:0000313" key="2">
    <source>
        <dbReference type="Proteomes" id="UP001604277"/>
    </source>
</evidence>
<dbReference type="EMBL" id="JBFOLJ010000010">
    <property type="protein sequence ID" value="KAL2501667.1"/>
    <property type="molecule type" value="Genomic_DNA"/>
</dbReference>
<comment type="caution">
    <text evidence="1">The sequence shown here is derived from an EMBL/GenBank/DDBJ whole genome shotgun (WGS) entry which is preliminary data.</text>
</comment>
<accession>A0ABD1SPS0</accession>
<gene>
    <name evidence="1" type="ORF">Fot_35515</name>
</gene>
<proteinExistence type="predicted"/>
<name>A0ABD1SPS0_9LAMI</name>
<dbReference type="PANTHER" id="PTHR33450:SF4">
    <property type="entry name" value="OS04G0665666 PROTEIN"/>
    <property type="match status" value="1"/>
</dbReference>
<dbReference type="PANTHER" id="PTHR33450">
    <property type="entry name" value="EMB|CAB67623.1-RELATED"/>
    <property type="match status" value="1"/>
</dbReference>
<dbReference type="Proteomes" id="UP001604277">
    <property type="component" value="Unassembled WGS sequence"/>
</dbReference>
<dbReference type="Pfam" id="PF05553">
    <property type="entry name" value="DUF761"/>
    <property type="match status" value="1"/>
</dbReference>